<keyword evidence="4" id="KW-1185">Reference proteome</keyword>
<dbReference type="InterPro" id="IPR006179">
    <property type="entry name" value="5_nucleotidase/apyrase"/>
</dbReference>
<accession>A0A9D4HBM4</accession>
<evidence type="ECO:0000256" key="1">
    <source>
        <dbReference type="ARBA" id="ARBA00000815"/>
    </source>
</evidence>
<dbReference type="InterPro" id="IPR029052">
    <property type="entry name" value="Metallo-depent_PP-like"/>
</dbReference>
<dbReference type="EMBL" id="JAIWYP010000014">
    <property type="protein sequence ID" value="KAH3713984.1"/>
    <property type="molecule type" value="Genomic_DNA"/>
</dbReference>
<dbReference type="GO" id="GO:0008253">
    <property type="term" value="F:5'-nucleotidase activity"/>
    <property type="evidence" value="ECO:0007669"/>
    <property type="project" value="UniProtKB-EC"/>
</dbReference>
<comment type="catalytic activity">
    <reaction evidence="1">
        <text>a ribonucleoside 5'-phosphate + H2O = a ribonucleoside + phosphate</text>
        <dbReference type="Rhea" id="RHEA:12484"/>
        <dbReference type="ChEBI" id="CHEBI:15377"/>
        <dbReference type="ChEBI" id="CHEBI:18254"/>
        <dbReference type="ChEBI" id="CHEBI:43474"/>
        <dbReference type="ChEBI" id="CHEBI:58043"/>
        <dbReference type="EC" id="3.1.3.5"/>
    </reaction>
</comment>
<dbReference type="PANTHER" id="PTHR11575">
    <property type="entry name" value="5'-NUCLEOTIDASE-RELATED"/>
    <property type="match status" value="1"/>
</dbReference>
<gene>
    <name evidence="3" type="ORF">DPMN_073787</name>
</gene>
<proteinExistence type="predicted"/>
<organism evidence="3 4">
    <name type="scientific">Dreissena polymorpha</name>
    <name type="common">Zebra mussel</name>
    <name type="synonym">Mytilus polymorpha</name>
    <dbReference type="NCBI Taxonomy" id="45954"/>
    <lineage>
        <taxon>Eukaryota</taxon>
        <taxon>Metazoa</taxon>
        <taxon>Spiralia</taxon>
        <taxon>Lophotrochozoa</taxon>
        <taxon>Mollusca</taxon>
        <taxon>Bivalvia</taxon>
        <taxon>Autobranchia</taxon>
        <taxon>Heteroconchia</taxon>
        <taxon>Euheterodonta</taxon>
        <taxon>Imparidentia</taxon>
        <taxon>Neoheterodontei</taxon>
        <taxon>Myida</taxon>
        <taxon>Dreissenoidea</taxon>
        <taxon>Dreissenidae</taxon>
        <taxon>Dreissena</taxon>
    </lineage>
</organism>
<protein>
    <recommendedName>
        <fullName evidence="2">5'-nucleotidase</fullName>
        <ecNumber evidence="2">3.1.3.5</ecNumber>
    </recommendedName>
</protein>
<name>A0A9D4HBM4_DREPO</name>
<dbReference type="Gene3D" id="3.60.21.10">
    <property type="match status" value="1"/>
</dbReference>
<dbReference type="GO" id="GO:0009166">
    <property type="term" value="P:nucleotide catabolic process"/>
    <property type="evidence" value="ECO:0007669"/>
    <property type="project" value="InterPro"/>
</dbReference>
<dbReference type="PANTHER" id="PTHR11575:SF24">
    <property type="entry name" value="5'-NUCLEOTIDASE"/>
    <property type="match status" value="1"/>
</dbReference>
<evidence type="ECO:0000256" key="2">
    <source>
        <dbReference type="ARBA" id="ARBA00012643"/>
    </source>
</evidence>
<dbReference type="SUPFAM" id="SSF56300">
    <property type="entry name" value="Metallo-dependent phosphatases"/>
    <property type="match status" value="1"/>
</dbReference>
<reference evidence="3" key="1">
    <citation type="journal article" date="2019" name="bioRxiv">
        <title>The Genome of the Zebra Mussel, Dreissena polymorpha: A Resource for Invasive Species Research.</title>
        <authorList>
            <person name="McCartney M.A."/>
            <person name="Auch B."/>
            <person name="Kono T."/>
            <person name="Mallez S."/>
            <person name="Zhang Y."/>
            <person name="Obille A."/>
            <person name="Becker A."/>
            <person name="Abrahante J.E."/>
            <person name="Garbe J."/>
            <person name="Badalamenti J.P."/>
            <person name="Herman A."/>
            <person name="Mangelson H."/>
            <person name="Liachko I."/>
            <person name="Sullivan S."/>
            <person name="Sone E.D."/>
            <person name="Koren S."/>
            <person name="Silverstein K.A.T."/>
            <person name="Beckman K.B."/>
            <person name="Gohl D.M."/>
        </authorList>
    </citation>
    <scope>NUCLEOTIDE SEQUENCE</scope>
    <source>
        <strain evidence="3">Duluth1</strain>
        <tissue evidence="3">Whole animal</tissue>
    </source>
</reference>
<sequence length="94" mass="10175">MVGRTTTAETTTHVLIKYFDIILSPGPTLTFNDEIASIRYEVTVLQAAGVNKIIALGHAGHTMDKEIANIDGIDVVVGGHTDTFLYTCNTGHRM</sequence>
<dbReference type="AlphaFoldDB" id="A0A9D4HBM4"/>
<evidence type="ECO:0000313" key="4">
    <source>
        <dbReference type="Proteomes" id="UP000828390"/>
    </source>
</evidence>
<evidence type="ECO:0000313" key="3">
    <source>
        <dbReference type="EMBL" id="KAH3713984.1"/>
    </source>
</evidence>
<dbReference type="Proteomes" id="UP000828390">
    <property type="component" value="Unassembled WGS sequence"/>
</dbReference>
<reference evidence="3" key="2">
    <citation type="submission" date="2020-11" db="EMBL/GenBank/DDBJ databases">
        <authorList>
            <person name="McCartney M.A."/>
            <person name="Auch B."/>
            <person name="Kono T."/>
            <person name="Mallez S."/>
            <person name="Becker A."/>
            <person name="Gohl D.M."/>
            <person name="Silverstein K.A.T."/>
            <person name="Koren S."/>
            <person name="Bechman K.B."/>
            <person name="Herman A."/>
            <person name="Abrahante J.E."/>
            <person name="Garbe J."/>
        </authorList>
    </citation>
    <scope>NUCLEOTIDE SEQUENCE</scope>
    <source>
        <strain evidence="3">Duluth1</strain>
        <tissue evidence="3">Whole animal</tissue>
    </source>
</reference>
<dbReference type="EC" id="3.1.3.5" evidence="2"/>
<comment type="caution">
    <text evidence="3">The sequence shown here is derived from an EMBL/GenBank/DDBJ whole genome shotgun (WGS) entry which is preliminary data.</text>
</comment>